<dbReference type="InterPro" id="IPR054559">
    <property type="entry name" value="PSMD12-CSN4-like_N"/>
</dbReference>
<feature type="transmembrane region" description="Helical" evidence="1">
    <location>
        <begin position="6"/>
        <end position="26"/>
    </location>
</feature>
<name>A0ABD3L3K9_EUCGL</name>
<dbReference type="AlphaFoldDB" id="A0ABD3L3K9"/>
<organism evidence="3 4">
    <name type="scientific">Eucalyptus globulus</name>
    <name type="common">Tasmanian blue gum</name>
    <dbReference type="NCBI Taxonomy" id="34317"/>
    <lineage>
        <taxon>Eukaryota</taxon>
        <taxon>Viridiplantae</taxon>
        <taxon>Streptophyta</taxon>
        <taxon>Embryophyta</taxon>
        <taxon>Tracheophyta</taxon>
        <taxon>Spermatophyta</taxon>
        <taxon>Magnoliopsida</taxon>
        <taxon>eudicotyledons</taxon>
        <taxon>Gunneridae</taxon>
        <taxon>Pentapetalae</taxon>
        <taxon>rosids</taxon>
        <taxon>malvids</taxon>
        <taxon>Myrtales</taxon>
        <taxon>Myrtaceae</taxon>
        <taxon>Myrtoideae</taxon>
        <taxon>Eucalypteae</taxon>
        <taxon>Eucalyptus</taxon>
    </lineage>
</organism>
<keyword evidence="1" id="KW-0812">Transmembrane</keyword>
<proteinExistence type="predicted"/>
<dbReference type="Proteomes" id="UP001634007">
    <property type="component" value="Unassembled WGS sequence"/>
</dbReference>
<dbReference type="PANTHER" id="PTHR10855:SF1">
    <property type="entry name" value="26S PROTEASOME NON-ATPASE REGULATORY SUBUNIT 12"/>
    <property type="match status" value="1"/>
</dbReference>
<dbReference type="PANTHER" id="PTHR10855">
    <property type="entry name" value="26S PROTEASOME NON-ATPASE REGULATORY SUBUNIT 12/COP9 SIGNALOSOME COMPLEX SUBUNIT 4"/>
    <property type="match status" value="1"/>
</dbReference>
<dbReference type="InterPro" id="IPR040134">
    <property type="entry name" value="PSMD12/CSN4"/>
</dbReference>
<keyword evidence="1" id="KW-0472">Membrane</keyword>
<gene>
    <name evidence="3" type="ORF">ACJRO7_014315</name>
</gene>
<comment type="caution">
    <text evidence="3">The sequence shown here is derived from an EMBL/GenBank/DDBJ whole genome shotgun (WGS) entry which is preliminary data.</text>
</comment>
<evidence type="ECO:0000313" key="4">
    <source>
        <dbReference type="Proteomes" id="UP001634007"/>
    </source>
</evidence>
<sequence>MYGGIHWNLVLWNPLQFLTLCFLILLQDCPRFLLLLTPDFETMIELIETLYCIYVKIERAGLIKKLTIVKEEQVETFEARAKTEKVAFILEQVLLSLDCQDHVPAQIQKISPLVFDADPSKEKKKPKEGESIVKEAPADILIPHIYVVNDVDINDYFEICQYCKAIYEIPSVKGNPQQWIS</sequence>
<reference evidence="3 4" key="1">
    <citation type="submission" date="2024-11" db="EMBL/GenBank/DDBJ databases">
        <title>Chromosome-level genome assembly of Eucalyptus globulus Labill. provides insights into its genome evolution.</title>
        <authorList>
            <person name="Li X."/>
        </authorList>
    </citation>
    <scope>NUCLEOTIDE SEQUENCE [LARGE SCALE GENOMIC DNA]</scope>
    <source>
        <strain evidence="3">CL2024</strain>
        <tissue evidence="3">Fresh tender leaves</tissue>
    </source>
</reference>
<evidence type="ECO:0000256" key="1">
    <source>
        <dbReference type="SAM" id="Phobius"/>
    </source>
</evidence>
<feature type="domain" description="PSMD12/CSN4-like N-terminal" evidence="2">
    <location>
        <begin position="66"/>
        <end position="120"/>
    </location>
</feature>
<accession>A0ABD3L3K9</accession>
<keyword evidence="4" id="KW-1185">Reference proteome</keyword>
<keyword evidence="1" id="KW-1133">Transmembrane helix</keyword>
<evidence type="ECO:0000313" key="3">
    <source>
        <dbReference type="EMBL" id="KAL3745184.1"/>
    </source>
</evidence>
<dbReference type="EMBL" id="JBJKBG010000003">
    <property type="protein sequence ID" value="KAL3745184.1"/>
    <property type="molecule type" value="Genomic_DNA"/>
</dbReference>
<feature type="non-terminal residue" evidence="3">
    <location>
        <position position="181"/>
    </location>
</feature>
<dbReference type="Pfam" id="PF22241">
    <property type="entry name" value="PSMD12-CSN4_N"/>
    <property type="match status" value="1"/>
</dbReference>
<protein>
    <recommendedName>
        <fullName evidence="2">PSMD12/CSN4-like N-terminal domain-containing protein</fullName>
    </recommendedName>
</protein>
<evidence type="ECO:0000259" key="2">
    <source>
        <dbReference type="Pfam" id="PF22241"/>
    </source>
</evidence>